<feature type="transmembrane region" description="Helical" evidence="5">
    <location>
        <begin position="205"/>
        <end position="226"/>
    </location>
</feature>
<organism evidence="6 7">
    <name type="scientific">Parthenolecanium corni</name>
    <dbReference type="NCBI Taxonomy" id="536013"/>
    <lineage>
        <taxon>Eukaryota</taxon>
        <taxon>Metazoa</taxon>
        <taxon>Ecdysozoa</taxon>
        <taxon>Arthropoda</taxon>
        <taxon>Hexapoda</taxon>
        <taxon>Insecta</taxon>
        <taxon>Pterygota</taxon>
        <taxon>Neoptera</taxon>
        <taxon>Paraneoptera</taxon>
        <taxon>Hemiptera</taxon>
        <taxon>Sternorrhyncha</taxon>
        <taxon>Coccoidea</taxon>
        <taxon>Coccidae</taxon>
        <taxon>Parthenolecanium</taxon>
    </lineage>
</organism>
<feature type="transmembrane region" description="Helical" evidence="5">
    <location>
        <begin position="174"/>
        <end position="193"/>
    </location>
</feature>
<proteinExistence type="predicted"/>
<name>A0AAN9Y9Z4_9HEMI</name>
<accession>A0AAN9Y9Z4</accession>
<dbReference type="Proteomes" id="UP001367676">
    <property type="component" value="Unassembled WGS sequence"/>
</dbReference>
<evidence type="ECO:0000313" key="7">
    <source>
        <dbReference type="Proteomes" id="UP001367676"/>
    </source>
</evidence>
<feature type="transmembrane region" description="Helical" evidence="5">
    <location>
        <begin position="112"/>
        <end position="130"/>
    </location>
</feature>
<feature type="transmembrane region" description="Helical" evidence="5">
    <location>
        <begin position="275"/>
        <end position="297"/>
    </location>
</feature>
<evidence type="ECO:0000256" key="5">
    <source>
        <dbReference type="SAM" id="Phobius"/>
    </source>
</evidence>
<reference evidence="6 7" key="1">
    <citation type="submission" date="2024-03" db="EMBL/GenBank/DDBJ databases">
        <title>Adaptation during the transition from Ophiocordyceps entomopathogen to insect associate is accompanied by gene loss and intensified selection.</title>
        <authorList>
            <person name="Ward C.M."/>
            <person name="Onetto C.A."/>
            <person name="Borneman A.R."/>
        </authorList>
    </citation>
    <scope>NUCLEOTIDE SEQUENCE [LARGE SCALE GENOMIC DNA]</scope>
    <source>
        <strain evidence="6">AWRI1</strain>
        <tissue evidence="6">Single Adult Female</tissue>
    </source>
</reference>
<evidence type="ECO:0000256" key="3">
    <source>
        <dbReference type="ARBA" id="ARBA00022989"/>
    </source>
</evidence>
<dbReference type="PANTHER" id="PTHR23051:SF0">
    <property type="entry name" value="SOLUTE CARRIER FAMILY 35 MEMBER F5"/>
    <property type="match status" value="1"/>
</dbReference>
<feature type="transmembrane region" description="Helical" evidence="5">
    <location>
        <begin position="331"/>
        <end position="353"/>
    </location>
</feature>
<evidence type="ECO:0000256" key="1">
    <source>
        <dbReference type="ARBA" id="ARBA00004141"/>
    </source>
</evidence>
<comment type="subcellular location">
    <subcellularLocation>
        <location evidence="1">Membrane</location>
        <topology evidence="1">Multi-pass membrane protein</topology>
    </subcellularLocation>
</comment>
<comment type="caution">
    <text evidence="6">The sequence shown here is derived from an EMBL/GenBank/DDBJ whole genome shotgun (WGS) entry which is preliminary data.</text>
</comment>
<dbReference type="PANTHER" id="PTHR23051">
    <property type="entry name" value="SOLUTE CARRIER FAMILY 35, MEMBER F5"/>
    <property type="match status" value="1"/>
</dbReference>
<gene>
    <name evidence="6" type="ORF">V9T40_005827</name>
</gene>
<protein>
    <recommendedName>
        <fullName evidence="8">Solute carrier family 35 member F5</fullName>
    </recommendedName>
</protein>
<feature type="transmembrane region" description="Helical" evidence="5">
    <location>
        <begin position="150"/>
        <end position="167"/>
    </location>
</feature>
<dbReference type="GO" id="GO:0016020">
    <property type="term" value="C:membrane"/>
    <property type="evidence" value="ECO:0007669"/>
    <property type="project" value="UniProtKB-SubCell"/>
</dbReference>
<evidence type="ECO:0008006" key="8">
    <source>
        <dbReference type="Google" id="ProtNLM"/>
    </source>
</evidence>
<evidence type="ECO:0000256" key="2">
    <source>
        <dbReference type="ARBA" id="ARBA00022692"/>
    </source>
</evidence>
<feature type="transmembrane region" description="Helical" evidence="5">
    <location>
        <begin position="304"/>
        <end position="325"/>
    </location>
</feature>
<keyword evidence="2 5" id="KW-0812">Transmembrane</keyword>
<dbReference type="EMBL" id="JBBCAQ010000003">
    <property type="protein sequence ID" value="KAK7604641.1"/>
    <property type="molecule type" value="Genomic_DNA"/>
</dbReference>
<keyword evidence="3 5" id="KW-1133">Transmembrane helix</keyword>
<keyword evidence="7" id="KW-1185">Reference proteome</keyword>
<keyword evidence="4 5" id="KW-0472">Membrane</keyword>
<evidence type="ECO:0000313" key="6">
    <source>
        <dbReference type="EMBL" id="KAK7604641.1"/>
    </source>
</evidence>
<feature type="transmembrane region" description="Helical" evidence="5">
    <location>
        <begin position="238"/>
        <end position="263"/>
    </location>
</feature>
<dbReference type="AlphaFoldDB" id="A0AAN9Y9Z4"/>
<evidence type="ECO:0000256" key="4">
    <source>
        <dbReference type="ARBA" id="ARBA00023136"/>
    </source>
</evidence>
<sequence length="400" mass="45312">MISISNLSFAICINFNLFYITEEVDDDDDAYLRGSFDSKLSSPSYVPIKFGSKSSGTESDDSTISRSVRFKKVAEVRQMSQEEATEALLARLSYTATLRISKAIPFTPSNKLTVFQTAWLSLPFCFLWFISNYTMHVASLKSKFSNQAVFSASAATFVMTLSAMFPVRACDKFTFTKFVVVLVTVCSLCFIAFSDPAFSSFEWRTRSSVLLTVFSSFLFSLYVVFLMNNADHEEKLDIPLLCGFTGLFCLTILWPGFFLLHFINWEVFEWPNLYQWTFLLADGLLGTMLSQVLWLWGCFLTSSLLATVAISMTVPLCILMDAFIFDVKHTSLLYAGLIPIFVFFSILVILTYLPNSDPIVDLFGKLWGLLCRNKSFRMTDYDLEQSESLINVNETDSHEA</sequence>